<evidence type="ECO:0000256" key="6">
    <source>
        <dbReference type="PIRSR" id="PIRSR006806-1"/>
    </source>
</evidence>
<comment type="catalytic activity">
    <reaction evidence="4 7">
        <text>(6S)-5-formyl-5,6,7,8-tetrahydrofolate + ATP = (6R)-5,10-methenyltetrahydrofolate + ADP + phosphate</text>
        <dbReference type="Rhea" id="RHEA:10488"/>
        <dbReference type="ChEBI" id="CHEBI:30616"/>
        <dbReference type="ChEBI" id="CHEBI:43474"/>
        <dbReference type="ChEBI" id="CHEBI:57455"/>
        <dbReference type="ChEBI" id="CHEBI:57457"/>
        <dbReference type="ChEBI" id="CHEBI:456216"/>
        <dbReference type="EC" id="6.3.3.2"/>
    </reaction>
</comment>
<dbReference type="SUPFAM" id="SSF100950">
    <property type="entry name" value="NagB/RpiA/CoA transferase-like"/>
    <property type="match status" value="1"/>
</dbReference>
<gene>
    <name evidence="8" type="ORF">BRENAR_LOCUS2408</name>
</gene>
<dbReference type="NCBIfam" id="TIGR02727">
    <property type="entry name" value="MTHFS_bact"/>
    <property type="match status" value="1"/>
</dbReference>
<dbReference type="GO" id="GO:0035999">
    <property type="term" value="P:tetrahydrofolate interconversion"/>
    <property type="evidence" value="ECO:0007669"/>
    <property type="project" value="TreeGrafter"/>
</dbReference>
<keyword evidence="9" id="KW-1185">Reference proteome</keyword>
<dbReference type="PANTHER" id="PTHR23407:SF1">
    <property type="entry name" value="5-FORMYLTETRAHYDROFOLATE CYCLO-LIGASE"/>
    <property type="match status" value="1"/>
</dbReference>
<evidence type="ECO:0000256" key="7">
    <source>
        <dbReference type="RuleBase" id="RU361279"/>
    </source>
</evidence>
<dbReference type="EMBL" id="CAACVR010000012">
    <property type="protein sequence ID" value="VEU21675.1"/>
    <property type="molecule type" value="Genomic_DNA"/>
</dbReference>
<name>A0A448YL60_BRENA</name>
<dbReference type="GO" id="GO:0005739">
    <property type="term" value="C:mitochondrion"/>
    <property type="evidence" value="ECO:0007669"/>
    <property type="project" value="TreeGrafter"/>
</dbReference>
<dbReference type="GO" id="GO:0005524">
    <property type="term" value="F:ATP binding"/>
    <property type="evidence" value="ECO:0007669"/>
    <property type="project" value="UniProtKB-KW"/>
</dbReference>
<dbReference type="FunCoup" id="A0A448YL60">
    <property type="interactions" value="217"/>
</dbReference>
<evidence type="ECO:0000256" key="4">
    <source>
        <dbReference type="ARBA" id="ARBA00036539"/>
    </source>
</evidence>
<dbReference type="InterPro" id="IPR024185">
    <property type="entry name" value="FTHF_cligase-like_sf"/>
</dbReference>
<feature type="binding site" evidence="6">
    <location>
        <position position="77"/>
    </location>
    <ligand>
        <name>substrate</name>
    </ligand>
</feature>
<dbReference type="Pfam" id="PF01812">
    <property type="entry name" value="5-FTHF_cyc-lig"/>
    <property type="match status" value="1"/>
</dbReference>
<protein>
    <recommendedName>
        <fullName evidence="5 7">5-formyltetrahydrofolate cyclo-ligase</fullName>
        <ecNumber evidence="5 7">6.3.3.2</ecNumber>
    </recommendedName>
</protein>
<dbReference type="InterPro" id="IPR002698">
    <property type="entry name" value="FTHF_cligase"/>
</dbReference>
<dbReference type="Proteomes" id="UP000290900">
    <property type="component" value="Unassembled WGS sequence"/>
</dbReference>
<proteinExistence type="inferred from homology"/>
<dbReference type="GO" id="GO:0009396">
    <property type="term" value="P:folic acid-containing compound biosynthetic process"/>
    <property type="evidence" value="ECO:0007669"/>
    <property type="project" value="TreeGrafter"/>
</dbReference>
<evidence type="ECO:0000256" key="5">
    <source>
        <dbReference type="ARBA" id="ARBA00038966"/>
    </source>
</evidence>
<feature type="binding site" evidence="6">
    <location>
        <begin position="25"/>
        <end position="29"/>
    </location>
    <ligand>
        <name>ATP</name>
        <dbReference type="ChEBI" id="CHEBI:30616"/>
    </ligand>
</feature>
<dbReference type="GO" id="GO:0046872">
    <property type="term" value="F:metal ion binding"/>
    <property type="evidence" value="ECO:0007669"/>
    <property type="project" value="UniProtKB-KW"/>
</dbReference>
<dbReference type="InterPro" id="IPR037171">
    <property type="entry name" value="NagB/RpiA_transferase-like"/>
</dbReference>
<evidence type="ECO:0000313" key="9">
    <source>
        <dbReference type="Proteomes" id="UP000290900"/>
    </source>
</evidence>
<keyword evidence="2 6" id="KW-0547">Nucleotide-binding</keyword>
<comment type="cofactor">
    <cofactor evidence="7">
        <name>Mg(2+)</name>
        <dbReference type="ChEBI" id="CHEBI:18420"/>
    </cofactor>
</comment>
<comment type="similarity">
    <text evidence="1 7">Belongs to the 5-formyltetrahydrofolate cyclo-ligase family.</text>
</comment>
<keyword evidence="7" id="KW-0460">Magnesium</keyword>
<dbReference type="GO" id="GO:0030272">
    <property type="term" value="F:5-formyltetrahydrofolate cyclo-ligase activity"/>
    <property type="evidence" value="ECO:0007669"/>
    <property type="project" value="UniProtKB-EC"/>
</dbReference>
<accession>A0A448YL60</accession>
<evidence type="ECO:0000313" key="8">
    <source>
        <dbReference type="EMBL" id="VEU21675.1"/>
    </source>
</evidence>
<evidence type="ECO:0000256" key="1">
    <source>
        <dbReference type="ARBA" id="ARBA00010638"/>
    </source>
</evidence>
<dbReference type="STRING" id="13370.A0A448YL60"/>
<dbReference type="AlphaFoldDB" id="A0A448YL60"/>
<evidence type="ECO:0000256" key="2">
    <source>
        <dbReference type="ARBA" id="ARBA00022741"/>
    </source>
</evidence>
<dbReference type="EC" id="6.3.3.2" evidence="5 7"/>
<organism evidence="8 9">
    <name type="scientific">Brettanomyces naardenensis</name>
    <name type="common">Yeast</name>
    <dbReference type="NCBI Taxonomy" id="13370"/>
    <lineage>
        <taxon>Eukaryota</taxon>
        <taxon>Fungi</taxon>
        <taxon>Dikarya</taxon>
        <taxon>Ascomycota</taxon>
        <taxon>Saccharomycotina</taxon>
        <taxon>Pichiomycetes</taxon>
        <taxon>Pichiales</taxon>
        <taxon>Pichiaceae</taxon>
        <taxon>Brettanomyces</taxon>
    </lineage>
</organism>
<dbReference type="Gene3D" id="3.40.50.10420">
    <property type="entry name" value="NagB/RpiA/CoA transferase-like"/>
    <property type="match status" value="1"/>
</dbReference>
<keyword evidence="3 6" id="KW-0067">ATP-binding</keyword>
<evidence type="ECO:0000256" key="3">
    <source>
        <dbReference type="ARBA" id="ARBA00022840"/>
    </source>
</evidence>
<feature type="binding site" evidence="6">
    <location>
        <position position="71"/>
    </location>
    <ligand>
        <name>substrate</name>
    </ligand>
</feature>
<reference evidence="8 9" key="1">
    <citation type="submission" date="2018-12" db="EMBL/GenBank/DDBJ databases">
        <authorList>
            <person name="Tiukova I."/>
            <person name="Dainat J."/>
        </authorList>
    </citation>
    <scope>NUCLEOTIDE SEQUENCE [LARGE SCALE GENOMIC DNA]</scope>
</reference>
<dbReference type="PANTHER" id="PTHR23407">
    <property type="entry name" value="ATPASE INHIBITOR/5-FORMYLTETRAHYDROFOLATE CYCLO-LIGASE"/>
    <property type="match status" value="1"/>
</dbReference>
<dbReference type="OrthoDB" id="2015992at2759"/>
<dbReference type="InParanoid" id="A0A448YL60"/>
<dbReference type="PIRSF" id="PIRSF006806">
    <property type="entry name" value="FTHF_cligase"/>
    <property type="match status" value="1"/>
</dbReference>
<feature type="binding site" evidence="6">
    <location>
        <begin position="179"/>
        <end position="187"/>
    </location>
    <ligand>
        <name>ATP</name>
        <dbReference type="ChEBI" id="CHEBI:30616"/>
    </ligand>
</feature>
<keyword evidence="7" id="KW-0479">Metal-binding</keyword>
<sequence>MALELYFTPLCWLQSPKMEAVKNIKWTLRKQVKSRLSKISQTSLLRQGQLAAKTVSQIPEFQRARNIGLYMNLPEDELPTEDLIKKCFDTHKGLYLPRVTPLNKFNDTPRFHKQRAILRFLKVDSLTEVNSLIPRGKYQIREPEFKAESGEIRNDLLISNEKLDILFVPGLAFSKDCKRLGHGAGFYDDFIKRYYENYHERPILVGIGLEEQLVSGEWLHTEEHDETLDYVILADKIYKRSN</sequence>